<sequence>MIDGNKLNALPAEFDEIEDSIERFTYDNNPFSSKLLTFDHDELYDEGDEEDFAFSDEDGDWETKLVFQMLKDGKGKPGQQVHLQISPELDTIKWTQRGPRLRRQTSWSGSSKPGVVTEGKDSDKKQSELRYLKGGTVRVGGGSRLGGSVARATLDTDMFQPRSPRSPRAPGNAAGLIGQAGAALEPKKQEEKKEPNSITIADVEEVAVGKEAVKHVEGAKVVSEDLCFCLVCPERAILLEARSSAERDEWARAFLMLLKYWIKGTIKDSDDEEEEEDAATSDEEDSMQQSRDDDSSAGSMQQSREDDESTMSQSADAKSKLASGESKKSSGKKKKSKSGEGKSKKSKSTIARPGADESEAAAAEGDKKKKKKKKKTEDSGSTLKKSKTKKLKRKKTKKFANRAEELADIEQAIHSGEVHDDEMRKMVEEIRQLEAETSKLEAEEIRKKKSKLASGESKKSSGKKKKSKSGEGKSKKSKSTIARPGADESEAAAAEGDKKKKKKKKKKEDSGSTLKKSKTKKLKRKKTKKFANRAEELADIEQAIHSGEVHDDEMRKMVEEIRQLEAETSKLEAEEIRKKEEEARKVAEELKRQQQAEGLEVDDDDDATAEEQEAARKADEEKQRQLKEQEEAQAEQRKQEEQLATARREADEKKRQEEEEKKQKEAEEAEERRLKEEEERMKKDTERRLQIEHRKKEALEKRAQERQAKLEQLRQGITIKKPEAEAAGPSAAGGVRFAVTAAETPKTAEEKKKELFEQRAREREARLAALRNFGQQKKEEAIKEKEELEKEAEERKQRLVALKAASVKRFNEKHAVLQAIKMKEEEIRQKAEEEERERAAQQQQKQQQAEKQQQQQAESAAAKEKEERDRKDKEERERQEKEDKARKEREEREKKEKEKEKQLLQPAKSPRATDSPARKVSVLDAVTSDGSTILAAPQKTRARAPTGKRLPTIRSRAERAEERREQLRQASIPRAERQIVHEAFKVAQATLPKFCRECGVPLRGPFCTGCGAKIEATELPASPASVARSSPAEAQPGSSADAGLTEAEKMRQRIFQRKAAAAGAGSPAASPEPLRGQVAESSPSADPAAEEDYEEMMRRRRAESILKKKEDEKQDRKNIIKAFHEKAKEKDENFVEKLVQLKGRRKVQSTLIEKTVKAMNEGDAYLLYSRDTLYVFYGQEANRMEKAKALELTKRINFHECGGRAQVVTVRRKADSDFNEKDEKRDAASKTFWQLLGGGKEEDLMSAEAGGNDIAFERTFHSQLTLEKLHKVEGQFKSEMVDFGTHPTKDLLEKDKCYLLDCGPGSVYVWLGRNANPDHRTWAINYANDIRGQEGRSEWLYIERETDGGESILFREKFVGWGEANEGPFGSPIPGGGSPIALKKKKTGTLNRVKSRVRLTSALEKRKKEQERVDIRALHTGVRPVLDVPWANDDGQSGTLEMWIVNNKTYELEEYSKEKHGIFYSAEAYVMLWTYRHGGFTGQSEQIRWLIYYWQGAHASRQDKGAAAMKTKDILDIVKRRGGDADTVRVAQGKEPLHFLKLFQGRMIVHLGPQGKHSAKKDALYHVRGLADAFAMRAVQIPAKRKWLNSRDCFLLTSGGKQLFLWQGEGASDALRRQVTVLADVLAKDLGRTSAPVVVRENLPSKEWEKAIGKKQEYPCAPHLKRSHGWRPRLFVCSSTSGEFRVDEVFDYAQEDLEPSNIYLLDAWAEVFVWIGSKSYEEDERMAMETAVAYVQGATDGRLLDAPVYSIRENDESLEFTCHFQAWDDGWGAELVKGKKKASKKKKTETQNVRALLAELNRVYTYEELKAKPPPKGLDKTKLEQYLSEEEFKTVLQMTKDEFYALPPWKQNKLRQQASLY</sequence>
<dbReference type="SUPFAM" id="SSF55753">
    <property type="entry name" value="Actin depolymerizing proteins"/>
    <property type="match status" value="5"/>
</dbReference>
<dbReference type="Pfam" id="PF02209">
    <property type="entry name" value="VHP"/>
    <property type="match status" value="1"/>
</dbReference>
<dbReference type="OMA" id="VHDDEMR"/>
<dbReference type="RefSeq" id="XP_004336986.1">
    <property type="nucleotide sequence ID" value="XM_004336938.1"/>
</dbReference>
<dbReference type="CDD" id="cd22265">
    <property type="entry name" value="UDM1_RNF168"/>
    <property type="match status" value="1"/>
</dbReference>
<feature type="compositionally biased region" description="Low complexity" evidence="2">
    <location>
        <begin position="840"/>
        <end position="860"/>
    </location>
</feature>
<feature type="compositionally biased region" description="Basic and acidic residues" evidence="2">
    <location>
        <begin position="416"/>
        <end position="446"/>
    </location>
</feature>
<evidence type="ECO:0000313" key="4">
    <source>
        <dbReference type="EMBL" id="ELR14973.1"/>
    </source>
</evidence>
<feature type="compositionally biased region" description="Basic and acidic residues" evidence="2">
    <location>
        <begin position="955"/>
        <end position="967"/>
    </location>
</feature>
<dbReference type="EMBL" id="KB008036">
    <property type="protein sequence ID" value="ELR14973.1"/>
    <property type="molecule type" value="Genomic_DNA"/>
</dbReference>
<dbReference type="GO" id="GO:0005546">
    <property type="term" value="F:phosphatidylinositol-4,5-bisphosphate binding"/>
    <property type="evidence" value="ECO:0007669"/>
    <property type="project" value="TreeGrafter"/>
</dbReference>
<dbReference type="InterPro" id="IPR007122">
    <property type="entry name" value="Villin/Gelsolin"/>
</dbReference>
<feature type="compositionally biased region" description="Basic and acidic residues" evidence="2">
    <location>
        <begin position="861"/>
        <end position="902"/>
    </location>
</feature>
<feature type="compositionally biased region" description="Low complexity" evidence="2">
    <location>
        <begin position="1059"/>
        <end position="1071"/>
    </location>
</feature>
<feature type="compositionally biased region" description="Basic and acidic residues" evidence="2">
    <location>
        <begin position="547"/>
        <end position="594"/>
    </location>
</feature>
<dbReference type="VEuPathDB" id="AmoebaDB:ACA1_210250"/>
<dbReference type="SUPFAM" id="SSF47050">
    <property type="entry name" value="VHP, Villin headpiece domain"/>
    <property type="match status" value="1"/>
</dbReference>
<evidence type="ECO:0000256" key="1">
    <source>
        <dbReference type="ARBA" id="ARBA00022737"/>
    </source>
</evidence>
<feature type="compositionally biased region" description="Basic residues" evidence="2">
    <location>
        <begin position="515"/>
        <end position="531"/>
    </location>
</feature>
<dbReference type="Gene3D" id="2.30.29.30">
    <property type="entry name" value="Pleckstrin-homology domain (PH domain)/Phosphotyrosine-binding domain (PTB)"/>
    <property type="match status" value="1"/>
</dbReference>
<gene>
    <name evidence="4" type="ORF">ACA1_210250</name>
</gene>
<feature type="compositionally biased region" description="Basic and acidic residues" evidence="2">
    <location>
        <begin position="613"/>
        <end position="707"/>
    </location>
</feature>
<dbReference type="PANTHER" id="PTHR11977">
    <property type="entry name" value="VILLIN"/>
    <property type="match status" value="1"/>
</dbReference>
<feature type="compositionally biased region" description="Basic and acidic residues" evidence="2">
    <location>
        <begin position="776"/>
        <end position="795"/>
    </location>
</feature>
<feature type="region of interest" description="Disordered" evidence="2">
    <location>
        <begin position="1022"/>
        <end position="1045"/>
    </location>
</feature>
<dbReference type="PANTHER" id="PTHR11977:SF51">
    <property type="entry name" value="PROTEIN FLIGHTLESS-1 HOMOLOG"/>
    <property type="match status" value="1"/>
</dbReference>
<dbReference type="GO" id="GO:0008154">
    <property type="term" value="P:actin polymerization or depolymerization"/>
    <property type="evidence" value="ECO:0007669"/>
    <property type="project" value="TreeGrafter"/>
</dbReference>
<name>L8GQP3_ACACF</name>
<feature type="domain" description="HP" evidence="3">
    <location>
        <begin position="1798"/>
        <end position="1861"/>
    </location>
</feature>
<dbReference type="GO" id="GO:0051015">
    <property type="term" value="F:actin filament binding"/>
    <property type="evidence" value="ECO:0007669"/>
    <property type="project" value="InterPro"/>
</dbReference>
<dbReference type="InterPro" id="IPR007123">
    <property type="entry name" value="Gelsolin-like_dom"/>
</dbReference>
<feature type="region of interest" description="Disordered" evidence="2">
    <location>
        <begin position="99"/>
        <end position="126"/>
    </location>
</feature>
<dbReference type="SMART" id="SM00262">
    <property type="entry name" value="GEL"/>
    <property type="match status" value="5"/>
</dbReference>
<feature type="compositionally biased region" description="Basic residues" evidence="2">
    <location>
        <begin position="384"/>
        <end position="400"/>
    </location>
</feature>
<dbReference type="GO" id="GO:0005737">
    <property type="term" value="C:cytoplasm"/>
    <property type="evidence" value="ECO:0007669"/>
    <property type="project" value="TreeGrafter"/>
</dbReference>
<dbReference type="Gene3D" id="1.10.950.10">
    <property type="entry name" value="Villin headpiece domain"/>
    <property type="match status" value="1"/>
</dbReference>
<dbReference type="SMART" id="SM00153">
    <property type="entry name" value="VHP"/>
    <property type="match status" value="1"/>
</dbReference>
<dbReference type="GO" id="GO:0015629">
    <property type="term" value="C:actin cytoskeleton"/>
    <property type="evidence" value="ECO:0007669"/>
    <property type="project" value="TreeGrafter"/>
</dbReference>
<dbReference type="GeneID" id="14915710"/>
<protein>
    <submittedName>
        <fullName evidence="4">Villin headpiece domain containing protein</fullName>
    </submittedName>
</protein>
<dbReference type="Proteomes" id="UP000011083">
    <property type="component" value="Unassembled WGS sequence"/>
</dbReference>
<accession>L8GQP3</accession>
<reference evidence="4 5" key="1">
    <citation type="journal article" date="2013" name="Genome Biol.">
        <title>Genome of Acanthamoeba castellanii highlights extensive lateral gene transfer and early evolution of tyrosine kinase signaling.</title>
        <authorList>
            <person name="Clarke M."/>
            <person name="Lohan A.J."/>
            <person name="Liu B."/>
            <person name="Lagkouvardos I."/>
            <person name="Roy S."/>
            <person name="Zafar N."/>
            <person name="Bertelli C."/>
            <person name="Schilde C."/>
            <person name="Kianianmomeni A."/>
            <person name="Burglin T.R."/>
            <person name="Frech C."/>
            <person name="Turcotte B."/>
            <person name="Kopec K.O."/>
            <person name="Synnott J.M."/>
            <person name="Choo C."/>
            <person name="Paponov I."/>
            <person name="Finkler A."/>
            <person name="Soon Heng Tan C."/>
            <person name="Hutchins A.P."/>
            <person name="Weinmeier T."/>
            <person name="Rattei T."/>
            <person name="Chu J.S."/>
            <person name="Gimenez G."/>
            <person name="Irimia M."/>
            <person name="Rigden D.J."/>
            <person name="Fitzpatrick D.A."/>
            <person name="Lorenzo-Morales J."/>
            <person name="Bateman A."/>
            <person name="Chiu C.H."/>
            <person name="Tang P."/>
            <person name="Hegemann P."/>
            <person name="Fromm H."/>
            <person name="Raoult D."/>
            <person name="Greub G."/>
            <person name="Miranda-Saavedra D."/>
            <person name="Chen N."/>
            <person name="Nash P."/>
            <person name="Ginger M.L."/>
            <person name="Horn M."/>
            <person name="Schaap P."/>
            <person name="Caler L."/>
            <person name="Loftus B."/>
        </authorList>
    </citation>
    <scope>NUCLEOTIDE SEQUENCE [LARGE SCALE GENOMIC DNA]</scope>
    <source>
        <strain evidence="4 5">Neff</strain>
    </source>
</reference>
<feature type="region of interest" description="Disordered" evidence="2">
    <location>
        <begin position="770"/>
        <end position="795"/>
    </location>
</feature>
<evidence type="ECO:0000256" key="2">
    <source>
        <dbReference type="SAM" id="MobiDB-lite"/>
    </source>
</evidence>
<dbReference type="GO" id="GO:0051016">
    <property type="term" value="P:barbed-end actin filament capping"/>
    <property type="evidence" value="ECO:0007669"/>
    <property type="project" value="TreeGrafter"/>
</dbReference>
<dbReference type="OrthoDB" id="29720at2759"/>
<dbReference type="GO" id="GO:0051014">
    <property type="term" value="P:actin filament severing"/>
    <property type="evidence" value="ECO:0007669"/>
    <property type="project" value="TreeGrafter"/>
</dbReference>
<dbReference type="InterPro" id="IPR011993">
    <property type="entry name" value="PH-like_dom_sf"/>
</dbReference>
<dbReference type="InterPro" id="IPR029006">
    <property type="entry name" value="ADF-H/Gelsolin-like_dom_sf"/>
</dbReference>
<dbReference type="InterPro" id="IPR036886">
    <property type="entry name" value="Villin_headpiece_dom_sf"/>
</dbReference>
<evidence type="ECO:0000313" key="5">
    <source>
        <dbReference type="Proteomes" id="UP000011083"/>
    </source>
</evidence>
<feature type="region of interest" description="Disordered" evidence="2">
    <location>
        <begin position="1057"/>
        <end position="1099"/>
    </location>
</feature>
<evidence type="ECO:0000259" key="3">
    <source>
        <dbReference type="PROSITE" id="PS51089"/>
    </source>
</evidence>
<dbReference type="Pfam" id="PF00626">
    <property type="entry name" value="Gelsolin"/>
    <property type="match status" value="4"/>
</dbReference>
<feature type="compositionally biased region" description="Basic and acidic residues" evidence="2">
    <location>
        <begin position="828"/>
        <end position="839"/>
    </location>
</feature>
<feature type="compositionally biased region" description="Acidic residues" evidence="2">
    <location>
        <begin position="599"/>
        <end position="612"/>
    </location>
</feature>
<feature type="region of interest" description="Disordered" evidence="2">
    <location>
        <begin position="268"/>
        <end position="707"/>
    </location>
</feature>
<dbReference type="PRINTS" id="PR00597">
    <property type="entry name" value="GELSOLIN"/>
</dbReference>
<keyword evidence="5" id="KW-1185">Reference proteome</keyword>
<keyword evidence="1" id="KW-0677">Repeat</keyword>
<dbReference type="PROSITE" id="PS51089">
    <property type="entry name" value="HP"/>
    <property type="match status" value="1"/>
</dbReference>
<organism evidence="4 5">
    <name type="scientific">Acanthamoeba castellanii (strain ATCC 30010 / Neff)</name>
    <dbReference type="NCBI Taxonomy" id="1257118"/>
    <lineage>
        <taxon>Eukaryota</taxon>
        <taxon>Amoebozoa</taxon>
        <taxon>Discosea</taxon>
        <taxon>Longamoebia</taxon>
        <taxon>Centramoebida</taxon>
        <taxon>Acanthamoebidae</taxon>
        <taxon>Acanthamoeba</taxon>
    </lineage>
</organism>
<feature type="compositionally biased region" description="Low complexity" evidence="2">
    <location>
        <begin position="1022"/>
        <end position="1032"/>
    </location>
</feature>
<proteinExistence type="predicted"/>
<dbReference type="Gene3D" id="3.40.20.10">
    <property type="entry name" value="Severin"/>
    <property type="match status" value="5"/>
</dbReference>
<dbReference type="KEGG" id="acan:ACA1_210250"/>
<feature type="region of interest" description="Disordered" evidence="2">
    <location>
        <begin position="828"/>
        <end position="969"/>
    </location>
</feature>
<dbReference type="InterPro" id="IPR003128">
    <property type="entry name" value="Villin_headpiece"/>
</dbReference>
<dbReference type="STRING" id="1257118.L8GQP3"/>
<dbReference type="SUPFAM" id="SSF50729">
    <property type="entry name" value="PH domain-like"/>
    <property type="match status" value="1"/>
</dbReference>
<feature type="compositionally biased region" description="Acidic residues" evidence="2">
    <location>
        <begin position="269"/>
        <end position="286"/>
    </location>
</feature>